<evidence type="ECO:0000313" key="2">
    <source>
        <dbReference type="EMBL" id="MBB4004453.1"/>
    </source>
</evidence>
<evidence type="ECO:0000256" key="1">
    <source>
        <dbReference type="SAM" id="MobiDB-lite"/>
    </source>
</evidence>
<sequence length="178" mass="18591">MVNIAGYNAADHEPTGEFERIPEGRYHAEIVNSEEKGIGDNGGSGEKITLTWKIITGPLEGRLIWQDILHGYNVPGEKGDKTRDIAARQLSAVCHAVGKLAPKDTEELHHIPCEVSYGPQRKNPQYDEVKAVKPLNGGAASGGGGGAATRSSFGGGKAPPANNSALAAASGGGWPKRA</sequence>
<keyword evidence="3" id="KW-1185">Reference proteome</keyword>
<accession>A0A7W6HGD2</accession>
<dbReference type="EMBL" id="JACIEM010000004">
    <property type="protein sequence ID" value="MBB4004453.1"/>
    <property type="molecule type" value="Genomic_DNA"/>
</dbReference>
<dbReference type="AlphaFoldDB" id="A0A7W6HGD2"/>
<feature type="region of interest" description="Disordered" evidence="1">
    <location>
        <begin position="122"/>
        <end position="178"/>
    </location>
</feature>
<organism evidence="2 3">
    <name type="scientific">Aurantimonas endophytica</name>
    <dbReference type="NCBI Taxonomy" id="1522175"/>
    <lineage>
        <taxon>Bacteria</taxon>
        <taxon>Pseudomonadati</taxon>
        <taxon>Pseudomonadota</taxon>
        <taxon>Alphaproteobacteria</taxon>
        <taxon>Hyphomicrobiales</taxon>
        <taxon>Aurantimonadaceae</taxon>
        <taxon>Aurantimonas</taxon>
    </lineage>
</organism>
<feature type="compositionally biased region" description="Gly residues" evidence="1">
    <location>
        <begin position="139"/>
        <end position="157"/>
    </location>
</feature>
<evidence type="ECO:0000313" key="3">
    <source>
        <dbReference type="Proteomes" id="UP000588647"/>
    </source>
</evidence>
<comment type="caution">
    <text evidence="2">The sequence shown here is derived from an EMBL/GenBank/DDBJ whole genome shotgun (WGS) entry which is preliminary data.</text>
</comment>
<reference evidence="2 3" key="1">
    <citation type="submission" date="2020-08" db="EMBL/GenBank/DDBJ databases">
        <title>Genomic Encyclopedia of Type Strains, Phase IV (KMG-IV): sequencing the most valuable type-strain genomes for metagenomic binning, comparative biology and taxonomic classification.</title>
        <authorList>
            <person name="Goeker M."/>
        </authorList>
    </citation>
    <scope>NUCLEOTIDE SEQUENCE [LARGE SCALE GENOMIC DNA]</scope>
    <source>
        <strain evidence="2 3">DSM 103570</strain>
    </source>
</reference>
<protein>
    <recommendedName>
        <fullName evidence="4">DUF669 domain-containing protein</fullName>
    </recommendedName>
</protein>
<dbReference type="InterPro" id="IPR007731">
    <property type="entry name" value="DUF669"/>
</dbReference>
<feature type="compositionally biased region" description="Low complexity" evidence="1">
    <location>
        <begin position="158"/>
        <end position="169"/>
    </location>
</feature>
<proteinExistence type="predicted"/>
<evidence type="ECO:0008006" key="4">
    <source>
        <dbReference type="Google" id="ProtNLM"/>
    </source>
</evidence>
<dbReference type="Pfam" id="PF05037">
    <property type="entry name" value="DUF669"/>
    <property type="match status" value="1"/>
</dbReference>
<gene>
    <name evidence="2" type="ORF">GGR03_003541</name>
</gene>
<dbReference type="Proteomes" id="UP000588647">
    <property type="component" value="Unassembled WGS sequence"/>
</dbReference>
<name>A0A7W6HGD2_9HYPH</name>
<dbReference type="RefSeq" id="WP_183210019.1">
    <property type="nucleotide sequence ID" value="NZ_JAAAMM010000004.1"/>
</dbReference>